<comment type="caution">
    <text evidence="2">The sequence shown here is derived from an EMBL/GenBank/DDBJ whole genome shotgun (WGS) entry which is preliminary data.</text>
</comment>
<dbReference type="Proteomes" id="UP001201873">
    <property type="component" value="Unassembled WGS sequence"/>
</dbReference>
<name>A0ABT0JUD2_9ACTN</name>
<evidence type="ECO:0000313" key="3">
    <source>
        <dbReference type="Proteomes" id="UP001201873"/>
    </source>
</evidence>
<gene>
    <name evidence="2" type="ORF">MXD59_05005</name>
</gene>
<feature type="region of interest" description="Disordered" evidence="1">
    <location>
        <begin position="1"/>
        <end position="23"/>
    </location>
</feature>
<dbReference type="EMBL" id="JALKFT010000003">
    <property type="protein sequence ID" value="MCK9875146.1"/>
    <property type="molecule type" value="Genomic_DNA"/>
</dbReference>
<organism evidence="2 3">
    <name type="scientific">Frankia umida</name>
    <dbReference type="NCBI Taxonomy" id="573489"/>
    <lineage>
        <taxon>Bacteria</taxon>
        <taxon>Bacillati</taxon>
        <taxon>Actinomycetota</taxon>
        <taxon>Actinomycetes</taxon>
        <taxon>Frankiales</taxon>
        <taxon>Frankiaceae</taxon>
        <taxon>Frankia</taxon>
    </lineage>
</organism>
<protein>
    <submittedName>
        <fullName evidence="2">Uncharacterized protein</fullName>
    </submittedName>
</protein>
<accession>A0ABT0JUD2</accession>
<proteinExistence type="predicted"/>
<sequence>MKPRRPVDDDEEDDEEFATVPRAEYERLQASRRQFGAETSRGHILRDEQARLRQLIADVAAALGRPNSPICMSCVPAAARCARSRSPAEPAPGAVAHLAAIPGLDVVGPATLAIYGRRER</sequence>
<reference evidence="2 3" key="1">
    <citation type="submission" date="2022-04" db="EMBL/GenBank/DDBJ databases">
        <title>Genome diversity in the genus Frankia.</title>
        <authorList>
            <person name="Carlos-Shanley C."/>
            <person name="Hahn D."/>
        </authorList>
    </citation>
    <scope>NUCLEOTIDE SEQUENCE [LARGE SCALE GENOMIC DNA]</scope>
    <source>
        <strain evidence="2 3">Ag45/Mut15</strain>
    </source>
</reference>
<feature type="compositionally biased region" description="Acidic residues" evidence="1">
    <location>
        <begin position="8"/>
        <end position="17"/>
    </location>
</feature>
<evidence type="ECO:0000256" key="1">
    <source>
        <dbReference type="SAM" id="MobiDB-lite"/>
    </source>
</evidence>
<evidence type="ECO:0000313" key="2">
    <source>
        <dbReference type="EMBL" id="MCK9875146.1"/>
    </source>
</evidence>
<keyword evidence="3" id="KW-1185">Reference proteome</keyword>